<accession>A0A9X0CQY8</accession>
<dbReference type="Gene3D" id="3.40.50.10140">
    <property type="entry name" value="Toll/interleukin-1 receptor homology (TIR) domain"/>
    <property type="match status" value="1"/>
</dbReference>
<feature type="compositionally biased region" description="Basic and acidic residues" evidence="1">
    <location>
        <begin position="64"/>
        <end position="80"/>
    </location>
</feature>
<evidence type="ECO:0000256" key="1">
    <source>
        <dbReference type="SAM" id="MobiDB-lite"/>
    </source>
</evidence>
<evidence type="ECO:0000313" key="3">
    <source>
        <dbReference type="EMBL" id="KAJ7370244.1"/>
    </source>
</evidence>
<dbReference type="EMBL" id="MU826870">
    <property type="protein sequence ID" value="KAJ7370244.1"/>
    <property type="molecule type" value="Genomic_DNA"/>
</dbReference>
<evidence type="ECO:0000313" key="4">
    <source>
        <dbReference type="Proteomes" id="UP001163046"/>
    </source>
</evidence>
<dbReference type="Pfam" id="PF13676">
    <property type="entry name" value="TIR_2"/>
    <property type="match status" value="1"/>
</dbReference>
<dbReference type="PROSITE" id="PS50104">
    <property type="entry name" value="TIR"/>
    <property type="match status" value="1"/>
</dbReference>
<dbReference type="InterPro" id="IPR035897">
    <property type="entry name" value="Toll_tir_struct_dom_sf"/>
</dbReference>
<dbReference type="SMART" id="SM00255">
    <property type="entry name" value="TIR"/>
    <property type="match status" value="1"/>
</dbReference>
<dbReference type="GO" id="GO:0007165">
    <property type="term" value="P:signal transduction"/>
    <property type="evidence" value="ECO:0007669"/>
    <property type="project" value="InterPro"/>
</dbReference>
<evidence type="ECO:0000259" key="2">
    <source>
        <dbReference type="PROSITE" id="PS50104"/>
    </source>
</evidence>
<dbReference type="AlphaFoldDB" id="A0A9X0CQY8"/>
<feature type="region of interest" description="Disordered" evidence="1">
    <location>
        <begin position="64"/>
        <end position="83"/>
    </location>
</feature>
<dbReference type="InterPro" id="IPR000157">
    <property type="entry name" value="TIR_dom"/>
</dbReference>
<protein>
    <recommendedName>
        <fullName evidence="2">TIR domain-containing protein</fullName>
    </recommendedName>
</protein>
<feature type="domain" description="TIR" evidence="2">
    <location>
        <begin position="87"/>
        <end position="216"/>
    </location>
</feature>
<dbReference type="Proteomes" id="UP001163046">
    <property type="component" value="Unassembled WGS sequence"/>
</dbReference>
<keyword evidence="4" id="KW-1185">Reference proteome</keyword>
<gene>
    <name evidence="3" type="ORF">OS493_033590</name>
</gene>
<proteinExistence type="predicted"/>
<organism evidence="3 4">
    <name type="scientific">Desmophyllum pertusum</name>
    <dbReference type="NCBI Taxonomy" id="174260"/>
    <lineage>
        <taxon>Eukaryota</taxon>
        <taxon>Metazoa</taxon>
        <taxon>Cnidaria</taxon>
        <taxon>Anthozoa</taxon>
        <taxon>Hexacorallia</taxon>
        <taxon>Scleractinia</taxon>
        <taxon>Caryophylliina</taxon>
        <taxon>Caryophylliidae</taxon>
        <taxon>Desmophyllum</taxon>
    </lineage>
</organism>
<dbReference type="PANTHER" id="PTHR47508:SF1">
    <property type="entry name" value="NON-SPECIFIC SERINE_THREONINE PROTEIN KINASE"/>
    <property type="match status" value="1"/>
</dbReference>
<name>A0A9X0CQY8_9CNID</name>
<dbReference type="OrthoDB" id="6078042at2759"/>
<sequence length="226" mass="25482">MFGSNKVCTKHRTQSCAHSDCTHFLPIANDGKLICTKTFGARSRLEIPGLEEWRGSARKIDELGSLPDVHRHQNSEDKIDSPSAPAVRPEVFISYQWDLQDTVKLLKNKLEESGFQCWMDIGQMGGGDSMYAEIDAGIRASKVVICCVTERYCKSEMCQREVTLADTLRKPVIPILFEFLNWPPAGQLALCFAKLLYIDMSQSPASIFPEDKLQELFLKVKGHVER</sequence>
<comment type="caution">
    <text evidence="3">The sequence shown here is derived from an EMBL/GenBank/DDBJ whole genome shotgun (WGS) entry which is preliminary data.</text>
</comment>
<dbReference type="PANTHER" id="PTHR47508">
    <property type="entry name" value="SAM DOMAIN-CONTAINING PROTEIN-RELATED"/>
    <property type="match status" value="1"/>
</dbReference>
<reference evidence="3" key="1">
    <citation type="submission" date="2023-01" db="EMBL/GenBank/DDBJ databases">
        <title>Genome assembly of the deep-sea coral Lophelia pertusa.</title>
        <authorList>
            <person name="Herrera S."/>
            <person name="Cordes E."/>
        </authorList>
    </citation>
    <scope>NUCLEOTIDE SEQUENCE</scope>
    <source>
        <strain evidence="3">USNM1676648</strain>
        <tissue evidence="3">Polyp</tissue>
    </source>
</reference>
<dbReference type="SUPFAM" id="SSF52200">
    <property type="entry name" value="Toll/Interleukin receptor TIR domain"/>
    <property type="match status" value="1"/>
</dbReference>